<proteinExistence type="predicted"/>
<reference evidence="1 2" key="1">
    <citation type="submission" date="2020-03" db="EMBL/GenBank/DDBJ databases">
        <title>Genomic Encyclopedia of Type Strains, Phase IV (KMG-IV): sequencing the most valuable type-strain genomes for metagenomic binning, comparative biology and taxonomic classification.</title>
        <authorList>
            <person name="Goeker M."/>
        </authorList>
    </citation>
    <scope>NUCLEOTIDE SEQUENCE [LARGE SCALE GENOMIC DNA]</scope>
    <source>
        <strain evidence="1 2">DSM 102865</strain>
    </source>
</reference>
<evidence type="ECO:0000313" key="1">
    <source>
        <dbReference type="EMBL" id="NIJ55276.1"/>
    </source>
</evidence>
<organism evidence="1 2">
    <name type="scientific">Dyadobacter arcticus</name>
    <dbReference type="NCBI Taxonomy" id="1078754"/>
    <lineage>
        <taxon>Bacteria</taxon>
        <taxon>Pseudomonadati</taxon>
        <taxon>Bacteroidota</taxon>
        <taxon>Cytophagia</taxon>
        <taxon>Cytophagales</taxon>
        <taxon>Spirosomataceae</taxon>
        <taxon>Dyadobacter</taxon>
    </lineage>
</organism>
<accession>A0ABX0UQM4</accession>
<sequence>MMTLTVDIKKNYALSVLEGLEKIGAINITESVDASVAKRKKTYDAIKISLRGYRFNREDANER</sequence>
<comment type="caution">
    <text evidence="1">The sequence shown here is derived from an EMBL/GenBank/DDBJ whole genome shotgun (WGS) entry which is preliminary data.</text>
</comment>
<evidence type="ECO:0000313" key="2">
    <source>
        <dbReference type="Proteomes" id="UP001179181"/>
    </source>
</evidence>
<name>A0ABX0UQM4_9BACT</name>
<protein>
    <submittedName>
        <fullName evidence="1">Uncharacterized protein</fullName>
    </submittedName>
</protein>
<gene>
    <name evidence="1" type="ORF">FHS68_004465</name>
</gene>
<dbReference type="RefSeq" id="WP_167274862.1">
    <property type="nucleotide sequence ID" value="NZ_JAASQJ010000005.1"/>
</dbReference>
<dbReference type="Proteomes" id="UP001179181">
    <property type="component" value="Unassembled WGS sequence"/>
</dbReference>
<keyword evidence="2" id="KW-1185">Reference proteome</keyword>
<dbReference type="EMBL" id="JAASQJ010000005">
    <property type="protein sequence ID" value="NIJ55276.1"/>
    <property type="molecule type" value="Genomic_DNA"/>
</dbReference>